<dbReference type="Gene3D" id="3.40.50.2300">
    <property type="match status" value="1"/>
</dbReference>
<dbReference type="EMBL" id="CP012333">
    <property type="protein sequence ID" value="AKV01464.1"/>
    <property type="molecule type" value="Genomic_DNA"/>
</dbReference>
<dbReference type="SMART" id="SM00448">
    <property type="entry name" value="REC"/>
    <property type="match status" value="1"/>
</dbReference>
<dbReference type="Proteomes" id="UP000064967">
    <property type="component" value="Chromosome"/>
</dbReference>
<evidence type="ECO:0000256" key="1">
    <source>
        <dbReference type="ARBA" id="ARBA00022553"/>
    </source>
</evidence>
<organism evidence="4 5">
    <name type="scientific">Labilithrix luteola</name>
    <dbReference type="NCBI Taxonomy" id="1391654"/>
    <lineage>
        <taxon>Bacteria</taxon>
        <taxon>Pseudomonadati</taxon>
        <taxon>Myxococcota</taxon>
        <taxon>Polyangia</taxon>
        <taxon>Polyangiales</taxon>
        <taxon>Labilitrichaceae</taxon>
        <taxon>Labilithrix</taxon>
    </lineage>
</organism>
<dbReference type="PROSITE" id="PS50110">
    <property type="entry name" value="RESPONSE_REGULATORY"/>
    <property type="match status" value="1"/>
</dbReference>
<dbReference type="RefSeq" id="WP_146652561.1">
    <property type="nucleotide sequence ID" value="NZ_CP012333.1"/>
</dbReference>
<dbReference type="InterPro" id="IPR050595">
    <property type="entry name" value="Bact_response_regulator"/>
</dbReference>
<dbReference type="AlphaFoldDB" id="A0A0K1Q6W9"/>
<dbReference type="Pfam" id="PF00072">
    <property type="entry name" value="Response_reg"/>
    <property type="match status" value="1"/>
</dbReference>
<feature type="modified residue" description="4-aspartylphosphate" evidence="2">
    <location>
        <position position="51"/>
    </location>
</feature>
<evidence type="ECO:0000313" key="4">
    <source>
        <dbReference type="EMBL" id="AKV01464.1"/>
    </source>
</evidence>
<dbReference type="KEGG" id="llu:AKJ09_08127"/>
<gene>
    <name evidence="4" type="ORF">AKJ09_08127</name>
</gene>
<reference evidence="4 5" key="1">
    <citation type="submission" date="2015-08" db="EMBL/GenBank/DDBJ databases">
        <authorList>
            <person name="Babu N.S."/>
            <person name="Beckwith C.J."/>
            <person name="Beseler K.G."/>
            <person name="Brison A."/>
            <person name="Carone J.V."/>
            <person name="Caskin T.P."/>
            <person name="Diamond M."/>
            <person name="Durham M.E."/>
            <person name="Foxe J.M."/>
            <person name="Go M."/>
            <person name="Henderson B.A."/>
            <person name="Jones I.B."/>
            <person name="McGettigan J.A."/>
            <person name="Micheletti S.J."/>
            <person name="Nasrallah M.E."/>
            <person name="Ortiz D."/>
            <person name="Piller C.R."/>
            <person name="Privatt S.R."/>
            <person name="Schneider S.L."/>
            <person name="Sharp S."/>
            <person name="Smith T.C."/>
            <person name="Stanton J.D."/>
            <person name="Ullery H.E."/>
            <person name="Wilson R.J."/>
            <person name="Serrano M.G."/>
            <person name="Buck G."/>
            <person name="Lee V."/>
            <person name="Wang Y."/>
            <person name="Carvalho R."/>
            <person name="Voegtly L."/>
            <person name="Shi R."/>
            <person name="Duckworth R."/>
            <person name="Johnson A."/>
            <person name="Loviza R."/>
            <person name="Walstead R."/>
            <person name="Shah Z."/>
            <person name="Kiflezghi M."/>
            <person name="Wade K."/>
            <person name="Ball S.L."/>
            <person name="Bradley K.W."/>
            <person name="Asai D.J."/>
            <person name="Bowman C.A."/>
            <person name="Russell D.A."/>
            <person name="Pope W.H."/>
            <person name="Jacobs-Sera D."/>
            <person name="Hendrix R.W."/>
            <person name="Hatfull G.F."/>
        </authorList>
    </citation>
    <scope>NUCLEOTIDE SEQUENCE [LARGE SCALE GENOMIC DNA]</scope>
    <source>
        <strain evidence="4 5">DSM 27648</strain>
    </source>
</reference>
<feature type="domain" description="Response regulatory" evidence="3">
    <location>
        <begin position="2"/>
        <end position="119"/>
    </location>
</feature>
<dbReference type="PANTHER" id="PTHR44591:SF23">
    <property type="entry name" value="CHEY SUBFAMILY"/>
    <property type="match status" value="1"/>
</dbReference>
<accession>A0A0K1Q6W9</accession>
<sequence length="134" mass="14709">MRVLIIEDSDSICRMIEALVSARGFEVRGASSGARGLEEAYGWRPHIVLLDINLPGAFDGLEVCRRLRADDGTKDVPVIVITAMNDDEVRRRAMEAGANALYEKPFSPLALLKEIEALGRKSGKFAPAKPVRTE</sequence>
<evidence type="ECO:0000313" key="5">
    <source>
        <dbReference type="Proteomes" id="UP000064967"/>
    </source>
</evidence>
<dbReference type="InterPro" id="IPR011006">
    <property type="entry name" value="CheY-like_superfamily"/>
</dbReference>
<keyword evidence="1 2" id="KW-0597">Phosphoprotein</keyword>
<dbReference type="InterPro" id="IPR001789">
    <property type="entry name" value="Sig_transdc_resp-reg_receiver"/>
</dbReference>
<dbReference type="GO" id="GO:0000160">
    <property type="term" value="P:phosphorelay signal transduction system"/>
    <property type="evidence" value="ECO:0007669"/>
    <property type="project" value="InterPro"/>
</dbReference>
<name>A0A0K1Q6W9_9BACT</name>
<keyword evidence="5" id="KW-1185">Reference proteome</keyword>
<dbReference type="OrthoDB" id="9790791at2"/>
<evidence type="ECO:0000256" key="2">
    <source>
        <dbReference type="PROSITE-ProRule" id="PRU00169"/>
    </source>
</evidence>
<protein>
    <submittedName>
        <fullName evidence="4">Phosphate regulon transcriptional regulatory protein PhoB (SphR)</fullName>
    </submittedName>
</protein>
<dbReference type="STRING" id="1391654.AKJ09_08127"/>
<dbReference type="SUPFAM" id="SSF52172">
    <property type="entry name" value="CheY-like"/>
    <property type="match status" value="1"/>
</dbReference>
<evidence type="ECO:0000259" key="3">
    <source>
        <dbReference type="PROSITE" id="PS50110"/>
    </source>
</evidence>
<dbReference type="PANTHER" id="PTHR44591">
    <property type="entry name" value="STRESS RESPONSE REGULATOR PROTEIN 1"/>
    <property type="match status" value="1"/>
</dbReference>
<proteinExistence type="predicted"/>